<evidence type="ECO:0000256" key="1">
    <source>
        <dbReference type="SAM" id="Phobius"/>
    </source>
</evidence>
<keyword evidence="1" id="KW-0812">Transmembrane</keyword>
<organism evidence="2 3">
    <name type="scientific">Helcococcus ovis</name>
    <dbReference type="NCBI Taxonomy" id="72026"/>
    <lineage>
        <taxon>Bacteria</taxon>
        <taxon>Bacillati</taxon>
        <taxon>Bacillota</taxon>
        <taxon>Tissierellia</taxon>
        <taxon>Tissierellales</taxon>
        <taxon>Peptoniphilaceae</taxon>
        <taxon>Helcococcus</taxon>
    </lineage>
</organism>
<sequence length="561" mass="63701">MTNIIQLLKKDFGFYYTLKSVFNDRKARNKFVGGLFGFAVIIFYLYLAQSILLNIYDLFLENGYAKELIVLSQFVFLFLVLVFFTTTIISKFYFSNDIKILLRLPIKPEEIMASRIIFYAVSSLFYGVILSFPIIIKTGLYLEKPIIFYILSVIVLLLISLILINIITLFVVYIMKFINKNIRLKNLLKYGAYILFFGSVIALQFVFQYFTKELNETLLLRTAGNLKNTLLNFFPQIRLGTDVLISENIMTSVLSLFGLFVIALFTTFITISMGKNALVSGILNVNSSKSKKIKLSKSDINNISVLRLIFRKEIKNIFGTAIYLVNKVTFGFIMTIAFSIPIITNNGNNVFEKINGFYDEISKMENGNILLIAGAIMLVTLFTLFSSSGSELTSSTFSREGKNIWIMKVLPISAKDQILGRLLASSVLIMIAVSPLVILLNVFARFNIFIILGSIVTMFITSMFTSALSFIAGILWPYTNWDNPNQAIKGARSLIPSLLLILFTILVVGITVGSIRFDAVVHSNYVFLYPIFWNLLFAILTYVLYKLDLKLYKKYLVRMGN</sequence>
<accession>A0A4R9C083</accession>
<feature type="transmembrane region" description="Helical" evidence="1">
    <location>
        <begin position="187"/>
        <end position="210"/>
    </location>
</feature>
<dbReference type="Pfam" id="PF16949">
    <property type="entry name" value="ABC_tran_2"/>
    <property type="match status" value="1"/>
</dbReference>
<feature type="transmembrane region" description="Helical" evidence="1">
    <location>
        <begin position="527"/>
        <end position="545"/>
    </location>
</feature>
<dbReference type="Proteomes" id="UP000297454">
    <property type="component" value="Unassembled WGS sequence"/>
</dbReference>
<dbReference type="EMBL" id="SCFR01000032">
    <property type="protein sequence ID" value="TFF64641.1"/>
    <property type="molecule type" value="Genomic_DNA"/>
</dbReference>
<name>A0A4R9C083_9FIRM</name>
<protein>
    <submittedName>
        <fullName evidence="2">Uncharacterized protein</fullName>
    </submittedName>
</protein>
<feature type="transmembrane region" description="Helical" evidence="1">
    <location>
        <begin position="317"/>
        <end position="343"/>
    </location>
</feature>
<gene>
    <name evidence="2" type="ORF">EQF91_07480</name>
</gene>
<feature type="transmembrane region" description="Helical" evidence="1">
    <location>
        <begin position="422"/>
        <end position="443"/>
    </location>
</feature>
<dbReference type="AlphaFoldDB" id="A0A4R9C083"/>
<dbReference type="RefSeq" id="WP_134744299.1">
    <property type="nucleotide sequence ID" value="NZ_JBFNFK010000001.1"/>
</dbReference>
<reference evidence="2 3" key="1">
    <citation type="submission" date="2019-01" db="EMBL/GenBank/DDBJ databases">
        <title>Draft Genome Sequences of Helcococcus ovis Strains Isolated from the Uterus and Vagina of Dairy Cows with Metritis.</title>
        <authorList>
            <person name="Cunha F."/>
            <person name="Jeon S.J."/>
            <person name="Kutzer P."/>
            <person name="Galvao K.N."/>
        </authorList>
    </citation>
    <scope>NUCLEOTIDE SEQUENCE [LARGE SCALE GENOMIC DNA]</scope>
    <source>
        <strain evidence="2 3">KG-37</strain>
    </source>
</reference>
<comment type="caution">
    <text evidence="2">The sequence shown here is derived from an EMBL/GenBank/DDBJ whole genome shotgun (WGS) entry which is preliminary data.</text>
</comment>
<feature type="transmembrane region" description="Helical" evidence="1">
    <location>
        <begin position="367"/>
        <end position="385"/>
    </location>
</feature>
<feature type="transmembrane region" description="Helical" evidence="1">
    <location>
        <begin position="68"/>
        <end position="95"/>
    </location>
</feature>
<feature type="transmembrane region" description="Helical" evidence="1">
    <location>
        <begin position="148"/>
        <end position="175"/>
    </location>
</feature>
<keyword evidence="3" id="KW-1185">Reference proteome</keyword>
<dbReference type="InterPro" id="IPR031599">
    <property type="entry name" value="ABC_tran_2"/>
</dbReference>
<keyword evidence="1" id="KW-0472">Membrane</keyword>
<evidence type="ECO:0000313" key="2">
    <source>
        <dbReference type="EMBL" id="TFF64641.1"/>
    </source>
</evidence>
<feature type="transmembrane region" description="Helical" evidence="1">
    <location>
        <begin position="449"/>
        <end position="476"/>
    </location>
</feature>
<feature type="transmembrane region" description="Helical" evidence="1">
    <location>
        <begin position="249"/>
        <end position="271"/>
    </location>
</feature>
<evidence type="ECO:0000313" key="3">
    <source>
        <dbReference type="Proteomes" id="UP000297454"/>
    </source>
</evidence>
<feature type="transmembrane region" description="Helical" evidence="1">
    <location>
        <begin position="35"/>
        <end position="56"/>
    </location>
</feature>
<keyword evidence="1" id="KW-1133">Transmembrane helix</keyword>
<proteinExistence type="predicted"/>
<feature type="transmembrane region" description="Helical" evidence="1">
    <location>
        <begin position="116"/>
        <end position="136"/>
    </location>
</feature>
<feature type="transmembrane region" description="Helical" evidence="1">
    <location>
        <begin position="497"/>
        <end position="515"/>
    </location>
</feature>